<feature type="coiled-coil region" evidence="1">
    <location>
        <begin position="8"/>
        <end position="35"/>
    </location>
</feature>
<organism evidence="2 3">
    <name type="scientific">Chromobacterium aquaticum</name>
    <dbReference type="NCBI Taxonomy" id="467180"/>
    <lineage>
        <taxon>Bacteria</taxon>
        <taxon>Pseudomonadati</taxon>
        <taxon>Pseudomonadota</taxon>
        <taxon>Betaproteobacteria</taxon>
        <taxon>Neisseriales</taxon>
        <taxon>Chromobacteriaceae</taxon>
        <taxon>Chromobacterium</taxon>
    </lineage>
</organism>
<comment type="caution">
    <text evidence="2">The sequence shown here is derived from an EMBL/GenBank/DDBJ whole genome shotgun (WGS) entry which is preliminary data.</text>
</comment>
<dbReference type="Proteomes" id="UP001595999">
    <property type="component" value="Unassembled WGS sequence"/>
</dbReference>
<keyword evidence="1" id="KW-0175">Coiled coil</keyword>
<dbReference type="RefSeq" id="WP_231462086.1">
    <property type="nucleotide sequence ID" value="NZ_JAJOHW010000057.1"/>
</dbReference>
<accession>A0ABV8ZQT7</accession>
<gene>
    <name evidence="2" type="ORF">ACFO0R_09525</name>
</gene>
<reference evidence="3" key="1">
    <citation type="journal article" date="2019" name="Int. J. Syst. Evol. Microbiol.">
        <title>The Global Catalogue of Microorganisms (GCM) 10K type strain sequencing project: providing services to taxonomists for standard genome sequencing and annotation.</title>
        <authorList>
            <consortium name="The Broad Institute Genomics Platform"/>
            <consortium name="The Broad Institute Genome Sequencing Center for Infectious Disease"/>
            <person name="Wu L."/>
            <person name="Ma J."/>
        </authorList>
    </citation>
    <scope>NUCLEOTIDE SEQUENCE [LARGE SCALE GENOMIC DNA]</scope>
    <source>
        <strain evidence="3">CGMCC 4.7608</strain>
    </source>
</reference>
<sequence>MSNNWDYIAEFKHDIDELLEKIRQRTDELSRANHHIIAAVADERENPAKGVVFYAPANQGNIQKNNAGWQKFYIEAKPKGDDQAAYNAELFDKIRNKLNNLSPSEAFGAKLLLSDSKEGKATITLFYPTTYIKPLISRTPWLYTCDFERYIENVADKLNFALNHIDPSFSLLAYSDEDGSDAKGVIYHKLGLANPELAHVGHAWALKTYSTEADGKSQATYKAELFDKIKTDLNSLPEQHLLLAQLFLTDRSGGRAHIALLYPQEIRPI</sequence>
<evidence type="ECO:0000313" key="2">
    <source>
        <dbReference type="EMBL" id="MFC4489859.1"/>
    </source>
</evidence>
<dbReference type="EMBL" id="JBHSEK010000004">
    <property type="protein sequence ID" value="MFC4489859.1"/>
    <property type="molecule type" value="Genomic_DNA"/>
</dbReference>
<evidence type="ECO:0000313" key="3">
    <source>
        <dbReference type="Proteomes" id="UP001595999"/>
    </source>
</evidence>
<proteinExistence type="predicted"/>
<evidence type="ECO:0000256" key="1">
    <source>
        <dbReference type="SAM" id="Coils"/>
    </source>
</evidence>
<name>A0ABV8ZQT7_9NEIS</name>
<keyword evidence="3" id="KW-1185">Reference proteome</keyword>
<protein>
    <submittedName>
        <fullName evidence="2">Uncharacterized protein</fullName>
    </submittedName>
</protein>